<organism evidence="2 3">
    <name type="scientific">Polarella glacialis</name>
    <name type="common">Dinoflagellate</name>
    <dbReference type="NCBI Taxonomy" id="89957"/>
    <lineage>
        <taxon>Eukaryota</taxon>
        <taxon>Sar</taxon>
        <taxon>Alveolata</taxon>
        <taxon>Dinophyceae</taxon>
        <taxon>Suessiales</taxon>
        <taxon>Suessiaceae</taxon>
        <taxon>Polarella</taxon>
    </lineage>
</organism>
<evidence type="ECO:0000313" key="3">
    <source>
        <dbReference type="Proteomes" id="UP000626109"/>
    </source>
</evidence>
<sequence>MSGSRCRIQRDRSRSRDRPKARHVDLDDVESLVNRFHKDCQETLEAPSFSMQADAQMKYQGFSHNSSFHMSWKGQVQTARALLTQGEGLAEMLHDLSEVVYGNMERIHKYVAEQTEVSEERDARPQGALTWEDWVALMPGLAPQTMPSQAQQMMPSPLLRGTSQASKDIVTTPDHSHRHDGVPKSECRPKLMLPDEAQLDAALHNYQNLVKGMDGRSNLSLVFSPGLKAAHELHQKVQEMGVKLVKTSVAGDVPGGTLPPFASVLGDHIQPGLCVTWRLSPSEYKTTLQLQPKKNSITIMYVKGRKAAIDPCIEQFLAFFGPVMEIGSSSPSKARGANSPSNVVSNGVLNVRAMLQAAARGSDA</sequence>
<dbReference type="Proteomes" id="UP000626109">
    <property type="component" value="Unassembled WGS sequence"/>
</dbReference>
<accession>A0A813LQ09</accession>
<feature type="region of interest" description="Disordered" evidence="1">
    <location>
        <begin position="169"/>
        <end position="188"/>
    </location>
</feature>
<protein>
    <submittedName>
        <fullName evidence="2">Uncharacterized protein</fullName>
    </submittedName>
</protein>
<feature type="region of interest" description="Disordered" evidence="1">
    <location>
        <begin position="1"/>
        <end position="23"/>
    </location>
</feature>
<comment type="caution">
    <text evidence="2">The sequence shown here is derived from an EMBL/GenBank/DDBJ whole genome shotgun (WGS) entry which is preliminary data.</text>
</comment>
<gene>
    <name evidence="2" type="ORF">PGLA2088_LOCUS48415</name>
</gene>
<dbReference type="AlphaFoldDB" id="A0A813LQ09"/>
<dbReference type="EMBL" id="CAJNNW010036686">
    <property type="protein sequence ID" value="CAE8736671.1"/>
    <property type="molecule type" value="Genomic_DNA"/>
</dbReference>
<reference evidence="2" key="1">
    <citation type="submission" date="2021-02" db="EMBL/GenBank/DDBJ databases">
        <authorList>
            <person name="Dougan E. K."/>
            <person name="Rhodes N."/>
            <person name="Thang M."/>
            <person name="Chan C."/>
        </authorList>
    </citation>
    <scope>NUCLEOTIDE SEQUENCE</scope>
</reference>
<name>A0A813LQ09_POLGL</name>
<feature type="compositionally biased region" description="Basic and acidic residues" evidence="1">
    <location>
        <begin position="174"/>
        <end position="188"/>
    </location>
</feature>
<feature type="compositionally biased region" description="Basic and acidic residues" evidence="1">
    <location>
        <begin position="8"/>
        <end position="23"/>
    </location>
</feature>
<proteinExistence type="predicted"/>
<evidence type="ECO:0000313" key="2">
    <source>
        <dbReference type="EMBL" id="CAE8736671.1"/>
    </source>
</evidence>
<evidence type="ECO:0000256" key="1">
    <source>
        <dbReference type="SAM" id="MobiDB-lite"/>
    </source>
</evidence>